<feature type="active site" description="Nucleophile" evidence="3">
    <location>
        <position position="32"/>
    </location>
</feature>
<keyword evidence="1 4" id="KW-1015">Disulfide bond</keyword>
<feature type="site" description="Contributes to redox potential value" evidence="3">
    <location>
        <position position="33"/>
    </location>
</feature>
<feature type="site" description="Deprotonates C-terminal active site Cys" evidence="3">
    <location>
        <position position="26"/>
    </location>
</feature>
<dbReference type="PRINTS" id="PR00421">
    <property type="entry name" value="THIOREDOXIN"/>
</dbReference>
<dbReference type="Pfam" id="PF00085">
    <property type="entry name" value="Thioredoxin"/>
    <property type="match status" value="1"/>
</dbReference>
<keyword evidence="7" id="KW-1185">Reference proteome</keyword>
<dbReference type="InterPro" id="IPR005746">
    <property type="entry name" value="Thioredoxin"/>
</dbReference>
<dbReference type="InterPro" id="IPR036249">
    <property type="entry name" value="Thioredoxin-like_sf"/>
</dbReference>
<organism evidence="6 7">
    <name type="scientific">Coemansia asiatica</name>
    <dbReference type="NCBI Taxonomy" id="1052880"/>
    <lineage>
        <taxon>Eukaryota</taxon>
        <taxon>Fungi</taxon>
        <taxon>Fungi incertae sedis</taxon>
        <taxon>Zoopagomycota</taxon>
        <taxon>Kickxellomycotina</taxon>
        <taxon>Kickxellomycetes</taxon>
        <taxon>Kickxellales</taxon>
        <taxon>Kickxellaceae</taxon>
        <taxon>Coemansia</taxon>
    </lineage>
</organism>
<evidence type="ECO:0000256" key="3">
    <source>
        <dbReference type="PIRSR" id="PIRSR000077-1"/>
    </source>
</evidence>
<evidence type="ECO:0000259" key="5">
    <source>
        <dbReference type="PROSITE" id="PS51352"/>
    </source>
</evidence>
<evidence type="ECO:0000256" key="2">
    <source>
        <dbReference type="PIRNR" id="PIRNR000077"/>
    </source>
</evidence>
<proteinExistence type="inferred from homology"/>
<dbReference type="PROSITE" id="PS51352">
    <property type="entry name" value="THIOREDOXIN_2"/>
    <property type="match status" value="1"/>
</dbReference>
<comment type="similarity">
    <text evidence="2">Belongs to the thioredoxin family.</text>
</comment>
<accession>A0A9W7XSA4</accession>
<protein>
    <recommendedName>
        <fullName evidence="2">Thioredoxin</fullName>
    </recommendedName>
</protein>
<dbReference type="Proteomes" id="UP001145021">
    <property type="component" value="Unassembled WGS sequence"/>
</dbReference>
<gene>
    <name evidence="6" type="ORF">LPJ64_000293</name>
</gene>
<dbReference type="CDD" id="cd02947">
    <property type="entry name" value="TRX_family"/>
    <property type="match status" value="1"/>
</dbReference>
<evidence type="ECO:0000256" key="1">
    <source>
        <dbReference type="ARBA" id="ARBA00023157"/>
    </source>
</evidence>
<feature type="disulfide bond" description="Redox-active" evidence="4">
    <location>
        <begin position="32"/>
        <end position="35"/>
    </location>
</feature>
<comment type="caution">
    <text evidence="6">The sequence shown here is derived from an EMBL/GenBank/DDBJ whole genome shotgun (WGS) entry which is preliminary data.</text>
</comment>
<name>A0A9W7XSA4_9FUNG</name>
<evidence type="ECO:0000313" key="6">
    <source>
        <dbReference type="EMBL" id="KAJ1648464.1"/>
    </source>
</evidence>
<dbReference type="SUPFAM" id="SSF52833">
    <property type="entry name" value="Thioredoxin-like"/>
    <property type="match status" value="1"/>
</dbReference>
<evidence type="ECO:0000313" key="7">
    <source>
        <dbReference type="Proteomes" id="UP001145021"/>
    </source>
</evidence>
<feature type="active site" description="Nucleophile" evidence="3">
    <location>
        <position position="35"/>
    </location>
</feature>
<feature type="domain" description="Thioredoxin" evidence="5">
    <location>
        <begin position="1"/>
        <end position="117"/>
    </location>
</feature>
<reference evidence="6" key="1">
    <citation type="submission" date="2022-07" db="EMBL/GenBank/DDBJ databases">
        <title>Phylogenomic reconstructions and comparative analyses of Kickxellomycotina fungi.</title>
        <authorList>
            <person name="Reynolds N.K."/>
            <person name="Stajich J.E."/>
            <person name="Barry K."/>
            <person name="Grigoriev I.V."/>
            <person name="Crous P."/>
            <person name="Smith M.E."/>
        </authorList>
    </citation>
    <scope>NUCLEOTIDE SEQUENCE</scope>
    <source>
        <strain evidence="6">NBRC 105413</strain>
    </source>
</reference>
<dbReference type="Gene3D" id="3.40.30.10">
    <property type="entry name" value="Glutaredoxin"/>
    <property type="match status" value="1"/>
</dbReference>
<evidence type="ECO:0000256" key="4">
    <source>
        <dbReference type="PIRSR" id="PIRSR000077-4"/>
    </source>
</evidence>
<feature type="site" description="Contributes to redox potential value" evidence="3">
    <location>
        <position position="34"/>
    </location>
</feature>
<sequence length="126" mass="13809">MDSTIEIKSVEQFDKLLKEYSKIAIDFKAVWCGPCKLISPVFKKLATEQADLVKADSTKEKELAFLIVDVDELGELAQRFEITAMPTFKFLLNGEPFGELIGADKNALKAKVDALKAADAAPAETA</sequence>
<dbReference type="PANTHER" id="PTHR46115">
    <property type="entry name" value="THIOREDOXIN-LIKE PROTEIN 1"/>
    <property type="match status" value="1"/>
</dbReference>
<dbReference type="PIRSF" id="PIRSF000077">
    <property type="entry name" value="Thioredoxin"/>
    <property type="match status" value="1"/>
</dbReference>
<dbReference type="InterPro" id="IPR013766">
    <property type="entry name" value="Thioredoxin_domain"/>
</dbReference>
<dbReference type="AlphaFoldDB" id="A0A9W7XSA4"/>
<dbReference type="GO" id="GO:0015035">
    <property type="term" value="F:protein-disulfide reductase activity"/>
    <property type="evidence" value="ECO:0007669"/>
    <property type="project" value="InterPro"/>
</dbReference>
<keyword evidence="4" id="KW-0676">Redox-active center</keyword>
<dbReference type="EMBL" id="JANBOH010000005">
    <property type="protein sequence ID" value="KAJ1648464.1"/>
    <property type="molecule type" value="Genomic_DNA"/>
</dbReference>